<evidence type="ECO:0000313" key="2">
    <source>
        <dbReference type="EMBL" id="CAE7230435.1"/>
    </source>
</evidence>
<reference evidence="2" key="1">
    <citation type="submission" date="2021-02" db="EMBL/GenBank/DDBJ databases">
        <authorList>
            <person name="Dougan E. K."/>
            <person name="Rhodes N."/>
            <person name="Thang M."/>
            <person name="Chan C."/>
        </authorList>
    </citation>
    <scope>NUCLEOTIDE SEQUENCE</scope>
</reference>
<evidence type="ECO:0000313" key="3">
    <source>
        <dbReference type="Proteomes" id="UP000601435"/>
    </source>
</evidence>
<dbReference type="AlphaFoldDB" id="A0A812KN73"/>
<protein>
    <submittedName>
        <fullName evidence="2">Uncharacterized protein</fullName>
    </submittedName>
</protein>
<feature type="non-terminal residue" evidence="2">
    <location>
        <position position="1"/>
    </location>
</feature>
<name>A0A812KN73_9DINO</name>
<feature type="region of interest" description="Disordered" evidence="1">
    <location>
        <begin position="1"/>
        <end position="39"/>
    </location>
</feature>
<proteinExistence type="predicted"/>
<gene>
    <name evidence="2" type="ORF">SNEC2469_LOCUS3523</name>
</gene>
<comment type="caution">
    <text evidence="2">The sequence shown here is derived from an EMBL/GenBank/DDBJ whole genome shotgun (WGS) entry which is preliminary data.</text>
</comment>
<dbReference type="EMBL" id="CAJNJA010007904">
    <property type="protein sequence ID" value="CAE7230435.1"/>
    <property type="molecule type" value="Genomic_DNA"/>
</dbReference>
<keyword evidence="3" id="KW-1185">Reference proteome</keyword>
<accession>A0A812KN73</accession>
<sequence>MSPWHQRAMPEESAAAPRSRCRPEPTWECTLPSPRSAEPTRCSVMRHLGTCRDEAVEPPVSSVASVETRWTATMTRLTSEIPTTTSSAATPGG</sequence>
<dbReference type="Proteomes" id="UP000601435">
    <property type="component" value="Unassembled WGS sequence"/>
</dbReference>
<dbReference type="OrthoDB" id="10409416at2759"/>
<evidence type="ECO:0000256" key="1">
    <source>
        <dbReference type="SAM" id="MobiDB-lite"/>
    </source>
</evidence>
<organism evidence="2 3">
    <name type="scientific">Symbiodinium necroappetens</name>
    <dbReference type="NCBI Taxonomy" id="1628268"/>
    <lineage>
        <taxon>Eukaryota</taxon>
        <taxon>Sar</taxon>
        <taxon>Alveolata</taxon>
        <taxon>Dinophyceae</taxon>
        <taxon>Suessiales</taxon>
        <taxon>Symbiodiniaceae</taxon>
        <taxon>Symbiodinium</taxon>
    </lineage>
</organism>